<accession>A0A5J9TMY4</accession>
<keyword evidence="3" id="KW-1185">Reference proteome</keyword>
<reference evidence="2 3" key="1">
    <citation type="journal article" date="2019" name="Sci. Rep.">
        <title>A high-quality genome of Eragrostis curvula grass provides insights into Poaceae evolution and supports new strategies to enhance forage quality.</title>
        <authorList>
            <person name="Carballo J."/>
            <person name="Santos B.A.C.M."/>
            <person name="Zappacosta D."/>
            <person name="Garbus I."/>
            <person name="Selva J.P."/>
            <person name="Gallo C.A."/>
            <person name="Diaz A."/>
            <person name="Albertini E."/>
            <person name="Caccamo M."/>
            <person name="Echenique V."/>
        </authorList>
    </citation>
    <scope>NUCLEOTIDE SEQUENCE [LARGE SCALE GENOMIC DNA]</scope>
    <source>
        <strain evidence="3">cv. Victoria</strain>
        <tissue evidence="2">Leaf</tissue>
    </source>
</reference>
<dbReference type="Proteomes" id="UP000324897">
    <property type="component" value="Chromosome 3"/>
</dbReference>
<name>A0A5J9TMY4_9POAL</name>
<protein>
    <recommendedName>
        <fullName evidence="1">KIB1-4 beta-propeller domain-containing protein</fullName>
    </recommendedName>
</protein>
<dbReference type="InterPro" id="IPR005174">
    <property type="entry name" value="KIB1-4_b-propeller"/>
</dbReference>
<evidence type="ECO:0000259" key="1">
    <source>
        <dbReference type="Pfam" id="PF03478"/>
    </source>
</evidence>
<dbReference type="OrthoDB" id="676966at2759"/>
<gene>
    <name evidence="2" type="ORF">EJB05_46423</name>
</gene>
<dbReference type="EMBL" id="RWGY01000039">
    <property type="protein sequence ID" value="TVU12766.1"/>
    <property type="molecule type" value="Genomic_DNA"/>
</dbReference>
<evidence type="ECO:0000313" key="3">
    <source>
        <dbReference type="Proteomes" id="UP000324897"/>
    </source>
</evidence>
<dbReference type="Gramene" id="TVU12766">
    <property type="protein sequence ID" value="TVU12766"/>
    <property type="gene ID" value="EJB05_46423"/>
</dbReference>
<sequence>MAASTSSPPLPCLVFDNGNTQPATAFCVSDGAHRAFDAKELRGKRSWPTSSGWVLVWDPATTATFLWNPSSPADRFALPPLAHPPAAGSACALSGRPTDAGAGGCTVVLVDSAALWYLLPGAAAWARHDYDIGSVTARFPNGESYSSKRTVSRLAPCRGRFYYARSSTELGVVDFSTAAAGNTPPAFSVVPVNVPLRVPDEVGSWMEAFVYELDIDGDLHMAYVIYHGPDTDNVADVAIYRVDFDACNESVRVDSIGDRAVLAGNRFAGWCPATQFGLVPNSVYWMSPVDKRLHVFDIGARTEKLVQDPYNGLVAETPRQPFWMIP</sequence>
<organism evidence="2 3">
    <name type="scientific">Eragrostis curvula</name>
    <name type="common">weeping love grass</name>
    <dbReference type="NCBI Taxonomy" id="38414"/>
    <lineage>
        <taxon>Eukaryota</taxon>
        <taxon>Viridiplantae</taxon>
        <taxon>Streptophyta</taxon>
        <taxon>Embryophyta</taxon>
        <taxon>Tracheophyta</taxon>
        <taxon>Spermatophyta</taxon>
        <taxon>Magnoliopsida</taxon>
        <taxon>Liliopsida</taxon>
        <taxon>Poales</taxon>
        <taxon>Poaceae</taxon>
        <taxon>PACMAD clade</taxon>
        <taxon>Chloridoideae</taxon>
        <taxon>Eragrostideae</taxon>
        <taxon>Eragrostidinae</taxon>
        <taxon>Eragrostis</taxon>
    </lineage>
</organism>
<dbReference type="Pfam" id="PF03478">
    <property type="entry name" value="Beta-prop_KIB1-4"/>
    <property type="match status" value="1"/>
</dbReference>
<feature type="domain" description="KIB1-4 beta-propeller" evidence="1">
    <location>
        <begin position="33"/>
        <end position="296"/>
    </location>
</feature>
<comment type="caution">
    <text evidence="2">The sequence shown here is derived from an EMBL/GenBank/DDBJ whole genome shotgun (WGS) entry which is preliminary data.</text>
</comment>
<proteinExistence type="predicted"/>
<dbReference type="PANTHER" id="PTHR33127:SF89">
    <property type="entry name" value="OS06G0135800 PROTEIN"/>
    <property type="match status" value="1"/>
</dbReference>
<evidence type="ECO:0000313" key="2">
    <source>
        <dbReference type="EMBL" id="TVU12766.1"/>
    </source>
</evidence>
<feature type="non-terminal residue" evidence="2">
    <location>
        <position position="1"/>
    </location>
</feature>
<dbReference type="PANTHER" id="PTHR33127">
    <property type="entry name" value="TRANSMEMBRANE PROTEIN"/>
    <property type="match status" value="1"/>
</dbReference>
<dbReference type="AlphaFoldDB" id="A0A5J9TMY4"/>